<dbReference type="EMBL" id="JBHSGF010000001">
    <property type="protein sequence ID" value="MFC4553907.1"/>
    <property type="molecule type" value="Genomic_DNA"/>
</dbReference>
<evidence type="ECO:0000313" key="9">
    <source>
        <dbReference type="EMBL" id="MFC4553907.1"/>
    </source>
</evidence>
<dbReference type="PANTHER" id="PTHR33362:SF2">
    <property type="entry name" value="TRAP TRANSPORTER LARGE PERMEASE PROTEIN"/>
    <property type="match status" value="1"/>
</dbReference>
<sequence length="420" mass="43123">MPLILGGVLVVLLVIGAPVGVAIGLASFAALGVDGVPPEVGAQRFVAGMRSFPLLAVPLFVLAGALMNAGGITQRLIDFAYAVVGRIRGGLSAVNVLTNVAFGGMSGSAVADASSVGRLLIPQMLRRHYSPGDAAAVTATASIIALVLPPSITMIIYAVAAEVSVSALFFHGLYIGLGFGAVYLVTGWLIARKKGYPAETGVGARDVLRAAAKAVPALTIPVIILGGIRLGIFTATEGGAVAVLIAAILGAVVYRELTWPRIVKAMRETTMLVAAIMLIIAMAQAYSWALVTGGTPQIVADAVLGLTDNMVLILLVVNVLLLLIGTVVEGNAAIIIFTPILLPVVTAAGVDPVHFGLIVVINLAIGLITPPVGINLLITSRIAGIPMEKSLRDMVPWLTVSVAMLLLVTYAPVLLGLGTY</sequence>
<feature type="transmembrane region" description="Helical" evidence="7">
    <location>
        <begin position="269"/>
        <end position="291"/>
    </location>
</feature>
<feature type="transmembrane region" description="Helical" evidence="7">
    <location>
        <begin position="48"/>
        <end position="67"/>
    </location>
</feature>
<dbReference type="Proteomes" id="UP001595955">
    <property type="component" value="Unassembled WGS sequence"/>
</dbReference>
<proteinExistence type="predicted"/>
<dbReference type="PIRSF" id="PIRSF006066">
    <property type="entry name" value="HI0050"/>
    <property type="match status" value="1"/>
</dbReference>
<evidence type="ECO:0000256" key="2">
    <source>
        <dbReference type="ARBA" id="ARBA00022475"/>
    </source>
</evidence>
<comment type="caution">
    <text evidence="9">The sequence shown here is derived from an EMBL/GenBank/DDBJ whole genome shotgun (WGS) entry which is preliminary data.</text>
</comment>
<evidence type="ECO:0000259" key="8">
    <source>
        <dbReference type="Pfam" id="PF06808"/>
    </source>
</evidence>
<dbReference type="InterPro" id="IPR010656">
    <property type="entry name" value="DctM"/>
</dbReference>
<feature type="transmembrane region" description="Helical" evidence="7">
    <location>
        <begin position="397"/>
        <end position="417"/>
    </location>
</feature>
<evidence type="ECO:0000256" key="1">
    <source>
        <dbReference type="ARBA" id="ARBA00004429"/>
    </source>
</evidence>
<keyword evidence="10" id="KW-1185">Reference proteome</keyword>
<dbReference type="InterPro" id="IPR004681">
    <property type="entry name" value="TRAP_DctM"/>
</dbReference>
<accession>A0ABV9D553</accession>
<feature type="transmembrane region" description="Helical" evidence="7">
    <location>
        <begin position="172"/>
        <end position="191"/>
    </location>
</feature>
<dbReference type="Pfam" id="PF06808">
    <property type="entry name" value="DctM"/>
    <property type="match status" value="1"/>
</dbReference>
<dbReference type="RefSeq" id="WP_122823135.1">
    <property type="nucleotide sequence ID" value="NZ_CP033325.1"/>
</dbReference>
<keyword evidence="6 7" id="KW-0472">Membrane</keyword>
<feature type="transmembrane region" description="Helical" evidence="7">
    <location>
        <begin position="331"/>
        <end position="349"/>
    </location>
</feature>
<feature type="transmembrane region" description="Helical" evidence="7">
    <location>
        <begin position="303"/>
        <end position="324"/>
    </location>
</feature>
<protein>
    <submittedName>
        <fullName evidence="9">TRAP transporter large permease</fullName>
    </submittedName>
</protein>
<evidence type="ECO:0000256" key="5">
    <source>
        <dbReference type="ARBA" id="ARBA00022989"/>
    </source>
</evidence>
<organism evidence="9 10">
    <name type="scientific">Georgenia faecalis</name>
    <dbReference type="NCBI Taxonomy" id="2483799"/>
    <lineage>
        <taxon>Bacteria</taxon>
        <taxon>Bacillati</taxon>
        <taxon>Actinomycetota</taxon>
        <taxon>Actinomycetes</taxon>
        <taxon>Micrococcales</taxon>
        <taxon>Bogoriellaceae</taxon>
        <taxon>Georgenia</taxon>
    </lineage>
</organism>
<dbReference type="PANTHER" id="PTHR33362">
    <property type="entry name" value="SIALIC ACID TRAP TRANSPORTER PERMEASE PROTEIN SIAT-RELATED"/>
    <property type="match status" value="1"/>
</dbReference>
<evidence type="ECO:0000313" key="10">
    <source>
        <dbReference type="Proteomes" id="UP001595955"/>
    </source>
</evidence>
<name>A0ABV9D553_9MICO</name>
<evidence type="ECO:0000256" key="6">
    <source>
        <dbReference type="ARBA" id="ARBA00023136"/>
    </source>
</evidence>
<dbReference type="NCBIfam" id="TIGR00786">
    <property type="entry name" value="dctM"/>
    <property type="match status" value="1"/>
</dbReference>
<feature type="domain" description="TRAP C4-dicarboxylate transport system permease DctM subunit" evidence="8">
    <location>
        <begin position="8"/>
        <end position="412"/>
    </location>
</feature>
<keyword evidence="3" id="KW-0997">Cell inner membrane</keyword>
<evidence type="ECO:0000256" key="7">
    <source>
        <dbReference type="SAM" id="Phobius"/>
    </source>
</evidence>
<feature type="transmembrane region" description="Helical" evidence="7">
    <location>
        <begin position="355"/>
        <end position="377"/>
    </location>
</feature>
<feature type="transmembrane region" description="Helical" evidence="7">
    <location>
        <begin position="134"/>
        <end position="160"/>
    </location>
</feature>
<reference evidence="10" key="1">
    <citation type="journal article" date="2019" name="Int. J. Syst. Evol. Microbiol.">
        <title>The Global Catalogue of Microorganisms (GCM) 10K type strain sequencing project: providing services to taxonomists for standard genome sequencing and annotation.</title>
        <authorList>
            <consortium name="The Broad Institute Genomics Platform"/>
            <consortium name="The Broad Institute Genome Sequencing Center for Infectious Disease"/>
            <person name="Wu L."/>
            <person name="Ma J."/>
        </authorList>
    </citation>
    <scope>NUCLEOTIDE SEQUENCE [LARGE SCALE GENOMIC DNA]</scope>
    <source>
        <strain evidence="10">JCM 3369</strain>
    </source>
</reference>
<gene>
    <name evidence="9" type="ORF">ACFO3F_01480</name>
</gene>
<keyword evidence="2" id="KW-1003">Cell membrane</keyword>
<feature type="transmembrane region" description="Helical" evidence="7">
    <location>
        <begin position="238"/>
        <end position="257"/>
    </location>
</feature>
<comment type="subcellular location">
    <subcellularLocation>
        <location evidence="1">Cell inner membrane</location>
        <topology evidence="1">Multi-pass membrane protein</topology>
    </subcellularLocation>
</comment>
<keyword evidence="4 7" id="KW-0812">Transmembrane</keyword>
<evidence type="ECO:0000256" key="4">
    <source>
        <dbReference type="ARBA" id="ARBA00022692"/>
    </source>
</evidence>
<evidence type="ECO:0000256" key="3">
    <source>
        <dbReference type="ARBA" id="ARBA00022519"/>
    </source>
</evidence>
<keyword evidence="5 7" id="KW-1133">Transmembrane helix</keyword>
<feature type="transmembrane region" description="Helical" evidence="7">
    <location>
        <begin position="211"/>
        <end position="232"/>
    </location>
</feature>